<keyword evidence="1" id="KW-1133">Transmembrane helix</keyword>
<evidence type="ECO:0000256" key="1">
    <source>
        <dbReference type="SAM" id="Phobius"/>
    </source>
</evidence>
<sequence length="155" mass="17478">MNKFKITDNYKRILFCLAVIFWMALIFYLSSQPVQQSNGLSKKITKVVVDTIEKIVPKAELNPKRVNHILRKNAHFFAYLLLGILVMSMLKIAKVHITKAVILALIICIIYAISDEFHQLFVPGRGAQIKDVIIDTAGAITGIILQVSITKRLSK</sequence>
<protein>
    <submittedName>
        <fullName evidence="3">VanZ family protein</fullName>
    </submittedName>
</protein>
<accession>A0A6N7XS43</accession>
<evidence type="ECO:0000259" key="2">
    <source>
        <dbReference type="Pfam" id="PF04892"/>
    </source>
</evidence>
<dbReference type="PIRSF" id="PIRSF019083">
    <property type="entry name" value="UCP019083_VanZ"/>
    <property type="match status" value="1"/>
</dbReference>
<evidence type="ECO:0000313" key="4">
    <source>
        <dbReference type="Proteomes" id="UP000469523"/>
    </source>
</evidence>
<dbReference type="PANTHER" id="PTHR28008">
    <property type="entry name" value="DOMAIN PROTEIN, PUTATIVE (AFU_ORTHOLOGUE AFUA_3G10980)-RELATED"/>
    <property type="match status" value="1"/>
</dbReference>
<evidence type="ECO:0000313" key="3">
    <source>
        <dbReference type="EMBL" id="MSU00233.1"/>
    </source>
</evidence>
<dbReference type="RefSeq" id="WP_154438563.1">
    <property type="nucleotide sequence ID" value="NZ_VUNQ01000002.1"/>
</dbReference>
<keyword evidence="1" id="KW-0472">Membrane</keyword>
<gene>
    <name evidence="3" type="ORF">FYJ83_01965</name>
</gene>
<organism evidence="3 4">
    <name type="scientific">Tissierella pigra</name>
    <dbReference type="NCBI Taxonomy" id="2607614"/>
    <lineage>
        <taxon>Bacteria</taxon>
        <taxon>Bacillati</taxon>
        <taxon>Bacillota</taxon>
        <taxon>Tissierellia</taxon>
        <taxon>Tissierellales</taxon>
        <taxon>Tissierellaceae</taxon>
        <taxon>Tissierella</taxon>
    </lineage>
</organism>
<dbReference type="InterPro" id="IPR006976">
    <property type="entry name" value="VanZ-like"/>
</dbReference>
<feature type="transmembrane region" description="Helical" evidence="1">
    <location>
        <begin position="12"/>
        <end position="30"/>
    </location>
</feature>
<reference evidence="3 4" key="1">
    <citation type="submission" date="2019-09" db="EMBL/GenBank/DDBJ databases">
        <title>In-depth cultivation of the pig gut microbiome towards novel bacterial diversity and tailored functional studies.</title>
        <authorList>
            <person name="Wylensek D."/>
            <person name="Hitch T.C.A."/>
            <person name="Clavel T."/>
        </authorList>
    </citation>
    <scope>NUCLEOTIDE SEQUENCE [LARGE SCALE GENOMIC DNA]</scope>
    <source>
        <strain evidence="3 4">WCA3-693-APC-4?</strain>
    </source>
</reference>
<feature type="transmembrane region" description="Helical" evidence="1">
    <location>
        <begin position="100"/>
        <end position="120"/>
    </location>
</feature>
<keyword evidence="4" id="KW-1185">Reference proteome</keyword>
<dbReference type="Pfam" id="PF04892">
    <property type="entry name" value="VanZ"/>
    <property type="match status" value="1"/>
</dbReference>
<keyword evidence="1" id="KW-0812">Transmembrane</keyword>
<dbReference type="EMBL" id="VUNQ01000002">
    <property type="protein sequence ID" value="MSU00233.1"/>
    <property type="molecule type" value="Genomic_DNA"/>
</dbReference>
<dbReference type="AlphaFoldDB" id="A0A6N7XS43"/>
<dbReference type="Proteomes" id="UP000469523">
    <property type="component" value="Unassembled WGS sequence"/>
</dbReference>
<feature type="transmembrane region" description="Helical" evidence="1">
    <location>
        <begin position="76"/>
        <end position="93"/>
    </location>
</feature>
<comment type="caution">
    <text evidence="3">The sequence shown here is derived from an EMBL/GenBank/DDBJ whole genome shotgun (WGS) entry which is preliminary data.</text>
</comment>
<name>A0A6N7XS43_9FIRM</name>
<feature type="transmembrane region" description="Helical" evidence="1">
    <location>
        <begin position="132"/>
        <end position="149"/>
    </location>
</feature>
<proteinExistence type="predicted"/>
<dbReference type="NCBIfam" id="NF037970">
    <property type="entry name" value="vanZ_1"/>
    <property type="match status" value="1"/>
</dbReference>
<dbReference type="InterPro" id="IPR016747">
    <property type="entry name" value="Phosphotransbutyrylase"/>
</dbReference>
<feature type="domain" description="VanZ-like" evidence="2">
    <location>
        <begin position="15"/>
        <end position="146"/>
    </location>
</feature>
<dbReference type="PANTHER" id="PTHR28008:SF1">
    <property type="entry name" value="DOMAIN PROTEIN, PUTATIVE (AFU_ORTHOLOGUE AFUA_3G10980)-RELATED"/>
    <property type="match status" value="1"/>
</dbReference>